<feature type="coiled-coil region" evidence="1">
    <location>
        <begin position="27"/>
        <end position="64"/>
    </location>
</feature>
<gene>
    <name evidence="2" type="ORF">ENJ40_00190</name>
</gene>
<dbReference type="Pfam" id="PF11853">
    <property type="entry name" value="DUF3373"/>
    <property type="match status" value="1"/>
</dbReference>
<sequence length="562" mass="64989">MVRYLGLLLAFLLVLPGGLRAYTGVSQDELLQRIQQLEQELQTLKKQLEEMKQAQEETSDTVDEMSDVVDKFKDNMGKFQIWGDIRTRLDSTRAYVPESYWSYFNGFHYSNNYKKMVPIYDATDLAHFRSIKGHRENDTVWTNRMRINFKVNPTENTNVKVRLAYYKIWGMSDDYASPEIFPSMNNNFTFGVRPSDSRLYVDRAYFNWVNIGGYPIWMSFGRRPTTHGAPQHLREGLDKREASPSGINIDIPFDGATIGFQYRWPWPGRIRFCYGRGFESGFKLYRDRAKDDVDFYGFVWDVLDDPDRNMLLIVQAFKAEGVMDFPEGTWFMSKIGPMHVTTTHNLGDIYELGATWLHKVDIPYLGLEGVDYFISAGLSITDPDKVAAMDYDMYNGTDYVAKKMYYTLLGGFAQAKSQVNTDTHTGWAVYVGARIPVPWVSGAKLGLEYNYGSKWWMPFMVATDDLYINKLVTRGHVAEVYWIQDLPAGDALSKYARVFLRLGFQYFWFNYSGSGLWLGEPHEINELNDTVLMGGQPMPANAQMFEPLDHMYNFYASFEVYF</sequence>
<evidence type="ECO:0000313" key="2">
    <source>
        <dbReference type="EMBL" id="HFC96862.1"/>
    </source>
</evidence>
<evidence type="ECO:0000256" key="1">
    <source>
        <dbReference type="SAM" id="Coils"/>
    </source>
</evidence>
<dbReference type="Proteomes" id="UP000886043">
    <property type="component" value="Unassembled WGS sequence"/>
</dbReference>
<protein>
    <submittedName>
        <fullName evidence="2">DUF3373 family protein</fullName>
    </submittedName>
</protein>
<reference evidence="2" key="1">
    <citation type="journal article" date="2020" name="mSystems">
        <title>Genome- and Community-Level Interaction Insights into Carbon Utilization and Element Cycling Functions of Hydrothermarchaeota in Hydrothermal Sediment.</title>
        <authorList>
            <person name="Zhou Z."/>
            <person name="Liu Y."/>
            <person name="Xu W."/>
            <person name="Pan J."/>
            <person name="Luo Z.H."/>
            <person name="Li M."/>
        </authorList>
    </citation>
    <scope>NUCLEOTIDE SEQUENCE [LARGE SCALE GENOMIC DNA]</scope>
    <source>
        <strain evidence="2">HyVt-483</strain>
    </source>
</reference>
<dbReference type="AlphaFoldDB" id="A0A7C3GRF5"/>
<organism evidence="2">
    <name type="scientific">Thermosulfurimonas dismutans</name>
    <dbReference type="NCBI Taxonomy" id="999894"/>
    <lineage>
        <taxon>Bacteria</taxon>
        <taxon>Pseudomonadati</taxon>
        <taxon>Thermodesulfobacteriota</taxon>
        <taxon>Thermodesulfobacteria</taxon>
        <taxon>Thermodesulfobacteriales</taxon>
        <taxon>Thermodesulfobacteriaceae</taxon>
        <taxon>Thermosulfurimonas</taxon>
    </lineage>
</organism>
<dbReference type="InterPro" id="IPR021803">
    <property type="entry name" value="DUF3373"/>
</dbReference>
<keyword evidence="1" id="KW-0175">Coiled coil</keyword>
<dbReference type="EMBL" id="DRMH01000005">
    <property type="protein sequence ID" value="HFC96862.1"/>
    <property type="molecule type" value="Genomic_DNA"/>
</dbReference>
<accession>A0A7C3GRF5</accession>
<comment type="caution">
    <text evidence="2">The sequence shown here is derived from an EMBL/GenBank/DDBJ whole genome shotgun (WGS) entry which is preliminary data.</text>
</comment>
<proteinExistence type="predicted"/>
<name>A0A7C3GRF5_9BACT</name>